<keyword evidence="1" id="KW-1133">Transmembrane helix</keyword>
<reference evidence="2 3" key="1">
    <citation type="journal article" date="2013" name="Genome Announc.">
        <title>Genome Sequence of the Extreme Obligate Alkaliphile Bacillus marmarensis Strain DSM 21297.</title>
        <authorList>
            <person name="Wernick D.G."/>
            <person name="Choi K.Y."/>
            <person name="Tat C.A."/>
            <person name="Lafontaine Rivera J.G."/>
            <person name="Liao J.C."/>
        </authorList>
    </citation>
    <scope>NUCLEOTIDE SEQUENCE [LARGE SCALE GENOMIC DNA]</scope>
    <source>
        <strain evidence="2 3">DSM 21297</strain>
    </source>
</reference>
<keyword evidence="1" id="KW-0812">Transmembrane</keyword>
<evidence type="ECO:0000313" key="3">
    <source>
        <dbReference type="Proteomes" id="UP000017170"/>
    </source>
</evidence>
<accession>U6ST08</accession>
<sequence>MKHNQQDVVQMFKGITIWEISLFVPATLLFLYLPVDNFFHIIINVVIFFLCVIGIYSIITYFKSLKKKKM</sequence>
<protein>
    <submittedName>
        <fullName evidence="2">Uncharacterized protein</fullName>
    </submittedName>
</protein>
<evidence type="ECO:0000256" key="1">
    <source>
        <dbReference type="SAM" id="Phobius"/>
    </source>
</evidence>
<proteinExistence type="predicted"/>
<dbReference type="Pfam" id="PF19470">
    <property type="entry name" value="DUF6007"/>
    <property type="match status" value="1"/>
</dbReference>
<dbReference type="EMBL" id="ATAE01000018">
    <property type="protein sequence ID" value="ERN53786.1"/>
    <property type="molecule type" value="Genomic_DNA"/>
</dbReference>
<feature type="transmembrane region" description="Helical" evidence="1">
    <location>
        <begin position="38"/>
        <end position="62"/>
    </location>
</feature>
<name>U6ST08_9BACI</name>
<dbReference type="PATRIC" id="fig|1188261.3.peg.1355"/>
<dbReference type="Proteomes" id="UP000017170">
    <property type="component" value="Unassembled WGS sequence"/>
</dbReference>
<dbReference type="AlphaFoldDB" id="U6ST08"/>
<keyword evidence="1" id="KW-0472">Membrane</keyword>
<feature type="transmembrane region" description="Helical" evidence="1">
    <location>
        <begin position="12"/>
        <end position="32"/>
    </location>
</feature>
<organism evidence="2 3">
    <name type="scientific">Alkalihalophilus marmarensis DSM 21297</name>
    <dbReference type="NCBI Taxonomy" id="1188261"/>
    <lineage>
        <taxon>Bacteria</taxon>
        <taxon>Bacillati</taxon>
        <taxon>Bacillota</taxon>
        <taxon>Bacilli</taxon>
        <taxon>Bacillales</taxon>
        <taxon>Bacillaceae</taxon>
        <taxon>Alkalihalophilus</taxon>
    </lineage>
</organism>
<dbReference type="InterPro" id="IPR046049">
    <property type="entry name" value="DUF6007"/>
</dbReference>
<comment type="caution">
    <text evidence="2">The sequence shown here is derived from an EMBL/GenBank/DDBJ whole genome shotgun (WGS) entry which is preliminary data.</text>
</comment>
<keyword evidence="3" id="KW-1185">Reference proteome</keyword>
<gene>
    <name evidence="2" type="ORF">A33I_09920</name>
</gene>
<dbReference type="RefSeq" id="WP_022627687.1">
    <property type="nucleotide sequence ID" value="NZ_ATAE01000018.1"/>
</dbReference>
<evidence type="ECO:0000313" key="2">
    <source>
        <dbReference type="EMBL" id="ERN53786.1"/>
    </source>
</evidence>